<dbReference type="RefSeq" id="WP_343945998.1">
    <property type="nucleotide sequence ID" value="NZ_BAAAHP010000240.1"/>
</dbReference>
<dbReference type="Proteomes" id="UP001499967">
    <property type="component" value="Unassembled WGS sequence"/>
</dbReference>
<protein>
    <recommendedName>
        <fullName evidence="3">FhuF-like iron-sulfur protein</fullName>
    </recommendedName>
</protein>
<accession>A0ABN1NCV0</accession>
<name>A0ABN1NCV0_9PSEU</name>
<evidence type="ECO:0000313" key="2">
    <source>
        <dbReference type="Proteomes" id="UP001499967"/>
    </source>
</evidence>
<reference evidence="1 2" key="1">
    <citation type="journal article" date="2019" name="Int. J. Syst. Evol. Microbiol.">
        <title>The Global Catalogue of Microorganisms (GCM) 10K type strain sequencing project: providing services to taxonomists for standard genome sequencing and annotation.</title>
        <authorList>
            <consortium name="The Broad Institute Genomics Platform"/>
            <consortium name="The Broad Institute Genome Sequencing Center for Infectious Disease"/>
            <person name="Wu L."/>
            <person name="Ma J."/>
        </authorList>
    </citation>
    <scope>NUCLEOTIDE SEQUENCE [LARGE SCALE GENOMIC DNA]</scope>
    <source>
        <strain evidence="1 2">JCM 11117</strain>
    </source>
</reference>
<comment type="caution">
    <text evidence="1">The sequence shown here is derived from an EMBL/GenBank/DDBJ whole genome shotgun (WGS) entry which is preliminary data.</text>
</comment>
<proteinExistence type="predicted"/>
<evidence type="ECO:0000313" key="1">
    <source>
        <dbReference type="EMBL" id="GAA0902243.1"/>
    </source>
</evidence>
<sequence length="292" mass="31151">MSALAVTVERLRGLLPQYPDSYAPRIGVPAEPGWSFLADAQPQVPAWCARAQEEGNPARLASVAATTVGGSLVHAVLGRVTAALVLDQRAWHVRAGHLAVHHATGRVALRDASLLVLPGDPAAVLPHAEVVPDLPALLHRVAADAVATLGPLLDAVRSATRYGLVPLWNSATDAIRGAAHYVPLYAGTDRERAHELGSALVAALGHALAARGVRLRDRGAHELVQRGVETYRVPVRAACCLYYKTEPQVERPSDAYCMSCPFLCSPDRRERFATFVDGLAAEREAELTAAAR</sequence>
<organism evidence="1 2">
    <name type="scientific">Pseudonocardia zijingensis</name>
    <dbReference type="NCBI Taxonomy" id="153376"/>
    <lineage>
        <taxon>Bacteria</taxon>
        <taxon>Bacillati</taxon>
        <taxon>Actinomycetota</taxon>
        <taxon>Actinomycetes</taxon>
        <taxon>Pseudonocardiales</taxon>
        <taxon>Pseudonocardiaceae</taxon>
        <taxon>Pseudonocardia</taxon>
    </lineage>
</organism>
<evidence type="ECO:0008006" key="3">
    <source>
        <dbReference type="Google" id="ProtNLM"/>
    </source>
</evidence>
<keyword evidence="2" id="KW-1185">Reference proteome</keyword>
<gene>
    <name evidence="1" type="ORF">GCM10009559_69410</name>
</gene>
<dbReference type="EMBL" id="BAAAHP010000240">
    <property type="protein sequence ID" value="GAA0902243.1"/>
    <property type="molecule type" value="Genomic_DNA"/>
</dbReference>